<dbReference type="InterPro" id="IPR041698">
    <property type="entry name" value="Methyltransf_25"/>
</dbReference>
<name>A0A933DRT7_9BACT</name>
<dbReference type="PANTHER" id="PTHR43591:SF110">
    <property type="entry name" value="RHODANESE DOMAIN-CONTAINING PROTEIN"/>
    <property type="match status" value="1"/>
</dbReference>
<comment type="caution">
    <text evidence="2">The sequence shown here is derived from an EMBL/GenBank/DDBJ whole genome shotgun (WGS) entry which is preliminary data.</text>
</comment>
<accession>A0A933DRT7</accession>
<dbReference type="InterPro" id="IPR029063">
    <property type="entry name" value="SAM-dependent_MTases_sf"/>
</dbReference>
<proteinExistence type="predicted"/>
<protein>
    <submittedName>
        <fullName evidence="2">Methyltransferase domain-containing protein</fullName>
    </submittedName>
</protein>
<dbReference type="Gene3D" id="3.40.50.150">
    <property type="entry name" value="Vaccinia Virus protein VP39"/>
    <property type="match status" value="1"/>
</dbReference>
<dbReference type="Pfam" id="PF13649">
    <property type="entry name" value="Methyltransf_25"/>
    <property type="match status" value="1"/>
</dbReference>
<dbReference type="PANTHER" id="PTHR43591">
    <property type="entry name" value="METHYLTRANSFERASE"/>
    <property type="match status" value="1"/>
</dbReference>
<dbReference type="AlphaFoldDB" id="A0A933DRT7"/>
<keyword evidence="2" id="KW-0808">Transferase</keyword>
<dbReference type="GO" id="GO:0008168">
    <property type="term" value="F:methyltransferase activity"/>
    <property type="evidence" value="ECO:0007669"/>
    <property type="project" value="UniProtKB-KW"/>
</dbReference>
<keyword evidence="2" id="KW-0489">Methyltransferase</keyword>
<organism evidence="2 3">
    <name type="scientific">Candidatus Sungiibacteriota bacterium</name>
    <dbReference type="NCBI Taxonomy" id="2750080"/>
    <lineage>
        <taxon>Bacteria</taxon>
        <taxon>Candidatus Sungiibacteriota</taxon>
    </lineage>
</organism>
<dbReference type="CDD" id="cd02440">
    <property type="entry name" value="AdoMet_MTases"/>
    <property type="match status" value="1"/>
</dbReference>
<dbReference type="SUPFAM" id="SSF53335">
    <property type="entry name" value="S-adenosyl-L-methionine-dependent methyltransferases"/>
    <property type="match status" value="1"/>
</dbReference>
<dbReference type="Proteomes" id="UP000756703">
    <property type="component" value="Unassembled WGS sequence"/>
</dbReference>
<dbReference type="GO" id="GO:0032259">
    <property type="term" value="P:methylation"/>
    <property type="evidence" value="ECO:0007669"/>
    <property type="project" value="UniProtKB-KW"/>
</dbReference>
<evidence type="ECO:0000259" key="1">
    <source>
        <dbReference type="Pfam" id="PF13649"/>
    </source>
</evidence>
<reference evidence="2" key="1">
    <citation type="submission" date="2020-07" db="EMBL/GenBank/DDBJ databases">
        <title>Huge and variable diversity of episymbiotic CPR bacteria and DPANN archaea in groundwater ecosystems.</title>
        <authorList>
            <person name="He C.Y."/>
            <person name="Keren R."/>
            <person name="Whittaker M."/>
            <person name="Farag I.F."/>
            <person name="Doudna J."/>
            <person name="Cate J.H.D."/>
            <person name="Banfield J.F."/>
        </authorList>
    </citation>
    <scope>NUCLEOTIDE SEQUENCE</scope>
    <source>
        <strain evidence="2">NC_groundwater_1225_Ag_S-0.1um_56_177</strain>
    </source>
</reference>
<sequence length="221" mass="24677">MPRASTLAYGKVAGAYDAFLTLTGFKRGVEKFLGRLEWPLPSCPKILDAGCGTGLMSIWFAKRLPDAAILAFDIDANMLREMEEIVEREEISRERLVIALGDLTNPNYLHIRGTHELAAIPENHFDAIVVSGALEHVPLAPTVERLVRLLKPGGIFFNLGVRRNPAGAVLGMVYRFRPYRLTELRRACEQAGLEDIRVIRLSVEDFPANLSRIAILARRKN</sequence>
<evidence type="ECO:0000313" key="2">
    <source>
        <dbReference type="EMBL" id="MBI4132671.1"/>
    </source>
</evidence>
<evidence type="ECO:0000313" key="3">
    <source>
        <dbReference type="Proteomes" id="UP000756703"/>
    </source>
</evidence>
<gene>
    <name evidence="2" type="ORF">HY473_01040</name>
</gene>
<feature type="domain" description="Methyltransferase" evidence="1">
    <location>
        <begin position="46"/>
        <end position="154"/>
    </location>
</feature>
<dbReference type="EMBL" id="JACQMI010000005">
    <property type="protein sequence ID" value="MBI4132671.1"/>
    <property type="molecule type" value="Genomic_DNA"/>
</dbReference>